<dbReference type="SMART" id="SM00181">
    <property type="entry name" value="EGF"/>
    <property type="match status" value="10"/>
</dbReference>
<dbReference type="Proteomes" id="UP001431209">
    <property type="component" value="Unassembled WGS sequence"/>
</dbReference>
<dbReference type="PANTHER" id="PTHR14949">
    <property type="entry name" value="EGF-LIKE-DOMAIN, MULTIPLE 7, 8"/>
    <property type="match status" value="1"/>
</dbReference>
<feature type="domain" description="EGF-like" evidence="5">
    <location>
        <begin position="603"/>
        <end position="642"/>
    </location>
</feature>
<evidence type="ECO:0000256" key="4">
    <source>
        <dbReference type="SAM" id="SignalP"/>
    </source>
</evidence>
<name>A0AAW2YNA9_9EUKA</name>
<keyword evidence="3" id="KW-0245">EGF-like domain</keyword>
<feature type="non-terminal residue" evidence="6">
    <location>
        <position position="1195"/>
    </location>
</feature>
<feature type="domain" description="EGF-like" evidence="5">
    <location>
        <begin position="874"/>
        <end position="913"/>
    </location>
</feature>
<dbReference type="PROSITE" id="PS00022">
    <property type="entry name" value="EGF_1"/>
    <property type="match status" value="7"/>
</dbReference>
<feature type="disulfide bond" evidence="3">
    <location>
        <begin position="1125"/>
        <end position="1134"/>
    </location>
</feature>
<accession>A0AAW2YNA9</accession>
<dbReference type="InterPro" id="IPR036404">
    <property type="entry name" value="Jacalin-like_lectin_dom_sf"/>
</dbReference>
<sequence length="1195" mass="127231">MHCITLIVLLCIIGFITALTCNGISDTDPTVCNGRGLCTATDTCTCSNVAYFGQYCEQWSCAGVPSTSPSVCSTYGVCTPPIIKTYGPVGWGYGVTNFTDLQMTGVVDRFEVRTVTEQYNWVGGIRIGISSANYTGTMYPTTTTTYTTTFLSLSRLDTMSYLEYFCDVYGVDTTNLNSFKIVTEKNNFGYSVGSLYYGQSAVMHFSPNEYLMGIFGSYLPDGYPNHGITNLGFYTLAPGTGCICDSNHTGYNCDVSNCFGISSDKPSVCSGYGSCIDVNKCVCVANYYGANCDYSICNGTRSTDPTVCYGQGSCVAGVCICNSDHWGSLCQLHKCNGIEYNRTNVCSSRGICTAQDTCVCSANMYGSNCELTSCFGVASSNSSVCSGYGSCTDYNVCECTIGGLGSDCSIKACGGIAYNDSRVCSGHGYCPVGNVINTYGPYGSRRFTGNEIKIDSGSTFYNTSINGIAGGSGVNLNGFWISNRRGDTSLIPDTSAYFYHYTLAPDELVTQFRLTYYTGYDVITGLKYTTSLGSIGMFGNDRGPNVRDINFGTGEYIVGVFGYYSYATGGNYDTPGMTTLGFYTLQPGTGCVCTDGYTGINCDTVNCYGKYNYEANVCSSHGTCIFNNNCSCSTGYYGSECQYWNCNGLPSTNSSSCGSFGACVSPNNCQCALTVSGDRCDIFHCFGKNNTNPTVCSSHGSCAAPNTCICRSGYSGVDCGTYSCYNIPSYYACSGNGDCVAPDKCTCSAGYYGDSCDNWKCNGIEKSNISSCTTNGLCLGPDSCVCLDNYFGPQCRSFSCAGISPTDPTVCSSKGNCTASETCQCQFGYFSTYCQDYNCFGKHYMSSFVCGQHGTCTSPDNCMCETGTSGDECDIYQCWGKNHTDPNVCSGRGKCTNPDACTCRNGASDVNCETFYCNALSHLDANVCSAHGSCIYSTTIQKTPLVGFYDSNTVFFEDVDPIYPVDVLNVWTGLWMDSLQFERTAANYSSPIYMPGGGSPTTYYKLPTDAFFTSFVIFDDGYRITGIFASVSNGYNYVAGNIYNANSYVFDVNEKIMGFYGGSDSAGITCLGLFVNAAVGGLCNCSDHYYGPSCNIVDCYGVPSNSTGAVCSGNGTCVGYNTCTCNSGYGGSDCSVYACNGKTKNDNRSCSVNGACVGPNTCQCNSGYTGSACQYPICFGVQSNNVTVCGGRGSC</sequence>
<feature type="chain" id="PRO_5043991344" evidence="4">
    <location>
        <begin position="19"/>
        <end position="1195"/>
    </location>
</feature>
<dbReference type="Gene3D" id="2.100.10.30">
    <property type="entry name" value="Jacalin-like lectin domain"/>
    <property type="match status" value="1"/>
</dbReference>
<organism evidence="6 7">
    <name type="scientific">Acrasis kona</name>
    <dbReference type="NCBI Taxonomy" id="1008807"/>
    <lineage>
        <taxon>Eukaryota</taxon>
        <taxon>Discoba</taxon>
        <taxon>Heterolobosea</taxon>
        <taxon>Tetramitia</taxon>
        <taxon>Eutetramitia</taxon>
        <taxon>Acrasidae</taxon>
        <taxon>Acrasis</taxon>
    </lineage>
</organism>
<feature type="domain" description="EGF-like" evidence="5">
    <location>
        <begin position="254"/>
        <end position="293"/>
    </location>
</feature>
<keyword evidence="1 4" id="KW-0732">Signal</keyword>
<feature type="signal peptide" evidence="4">
    <location>
        <begin position="1"/>
        <end position="18"/>
    </location>
</feature>
<dbReference type="InterPro" id="IPR001229">
    <property type="entry name" value="Jacalin-like_lectin_dom"/>
</dbReference>
<proteinExistence type="predicted"/>
<dbReference type="SUPFAM" id="SSF51101">
    <property type="entry name" value="Mannose-binding lectins"/>
    <property type="match status" value="1"/>
</dbReference>
<dbReference type="PROSITE" id="PS01186">
    <property type="entry name" value="EGF_2"/>
    <property type="match status" value="6"/>
</dbReference>
<feature type="disulfide bond" evidence="3">
    <location>
        <begin position="903"/>
        <end position="912"/>
    </location>
</feature>
<dbReference type="AlphaFoldDB" id="A0AAW2YNA9"/>
<gene>
    <name evidence="6" type="ORF">AKO1_008232</name>
</gene>
<dbReference type="Pfam" id="PF07974">
    <property type="entry name" value="EGF_2"/>
    <property type="match status" value="2"/>
</dbReference>
<protein>
    <submittedName>
        <fullName evidence="6">Tenascin-X</fullName>
    </submittedName>
</protein>
<keyword evidence="2 3" id="KW-1015">Disulfide bond</keyword>
<dbReference type="Pfam" id="PF01419">
    <property type="entry name" value="Jacalin"/>
    <property type="match status" value="1"/>
</dbReference>
<keyword evidence="7" id="KW-1185">Reference proteome</keyword>
<dbReference type="InterPro" id="IPR000742">
    <property type="entry name" value="EGF"/>
</dbReference>
<dbReference type="PROSITE" id="PS50026">
    <property type="entry name" value="EGF_3"/>
    <property type="match status" value="4"/>
</dbReference>
<dbReference type="InterPro" id="IPR050969">
    <property type="entry name" value="Dev_Signal_Modulators"/>
</dbReference>
<evidence type="ECO:0000313" key="6">
    <source>
        <dbReference type="EMBL" id="KAL0478817.1"/>
    </source>
</evidence>
<evidence type="ECO:0000256" key="3">
    <source>
        <dbReference type="PROSITE-ProRule" id="PRU00076"/>
    </source>
</evidence>
<dbReference type="PANTHER" id="PTHR14949:SF56">
    <property type="entry name" value="EGF-LIKE-DOMAIN, MULTIPLE 7"/>
    <property type="match status" value="1"/>
</dbReference>
<feature type="disulfide bond" evidence="3">
    <location>
        <begin position="283"/>
        <end position="292"/>
    </location>
</feature>
<dbReference type="Gene3D" id="2.170.300.10">
    <property type="entry name" value="Tie2 ligand-binding domain superfamily"/>
    <property type="match status" value="1"/>
</dbReference>
<feature type="disulfide bond" evidence="3">
    <location>
        <begin position="632"/>
        <end position="641"/>
    </location>
</feature>
<comment type="caution">
    <text evidence="6">The sequence shown here is derived from an EMBL/GenBank/DDBJ whole genome shotgun (WGS) entry which is preliminary data.</text>
</comment>
<dbReference type="Gene3D" id="2.10.25.10">
    <property type="entry name" value="Laminin"/>
    <property type="match status" value="6"/>
</dbReference>
<dbReference type="InterPro" id="IPR013111">
    <property type="entry name" value="EGF_extracell"/>
</dbReference>
<dbReference type="EMBL" id="JAOPGA020000471">
    <property type="protein sequence ID" value="KAL0478817.1"/>
    <property type="molecule type" value="Genomic_DNA"/>
</dbReference>
<reference evidence="6 7" key="1">
    <citation type="submission" date="2024-03" db="EMBL/GenBank/DDBJ databases">
        <title>The Acrasis kona genome and developmental transcriptomes reveal deep origins of eukaryotic multicellular pathways.</title>
        <authorList>
            <person name="Sheikh S."/>
            <person name="Fu C.-J."/>
            <person name="Brown M.W."/>
            <person name="Baldauf S.L."/>
        </authorList>
    </citation>
    <scope>NUCLEOTIDE SEQUENCE [LARGE SCALE GENOMIC DNA]</scope>
    <source>
        <strain evidence="6 7">ATCC MYA-3509</strain>
    </source>
</reference>
<evidence type="ECO:0000313" key="7">
    <source>
        <dbReference type="Proteomes" id="UP001431209"/>
    </source>
</evidence>
<feature type="domain" description="EGF-like" evidence="5">
    <location>
        <begin position="1103"/>
        <end position="1135"/>
    </location>
</feature>
<evidence type="ECO:0000256" key="2">
    <source>
        <dbReference type="ARBA" id="ARBA00023157"/>
    </source>
</evidence>
<evidence type="ECO:0000259" key="5">
    <source>
        <dbReference type="PROSITE" id="PS50026"/>
    </source>
</evidence>
<comment type="caution">
    <text evidence="3">Lacks conserved residue(s) required for the propagation of feature annotation.</text>
</comment>
<evidence type="ECO:0000256" key="1">
    <source>
        <dbReference type="ARBA" id="ARBA00022729"/>
    </source>
</evidence>